<keyword evidence="2" id="KW-1003">Cell membrane</keyword>
<dbReference type="GO" id="GO:0015171">
    <property type="term" value="F:amino acid transmembrane transporter activity"/>
    <property type="evidence" value="ECO:0007669"/>
    <property type="project" value="TreeGrafter"/>
</dbReference>
<evidence type="ECO:0000256" key="3">
    <source>
        <dbReference type="ARBA" id="ARBA00022692"/>
    </source>
</evidence>
<dbReference type="EMBL" id="JACHGN010000009">
    <property type="protein sequence ID" value="MBB5135015.1"/>
    <property type="molecule type" value="Genomic_DNA"/>
</dbReference>
<comment type="subcellular location">
    <subcellularLocation>
        <location evidence="1">Cell membrane</location>
        <topology evidence="1">Multi-pass membrane protein</topology>
    </subcellularLocation>
</comment>
<evidence type="ECO:0000313" key="7">
    <source>
        <dbReference type="EMBL" id="MBB5135015.1"/>
    </source>
</evidence>
<keyword evidence="5 6" id="KW-0472">Membrane</keyword>
<feature type="transmembrane region" description="Helical" evidence="6">
    <location>
        <begin position="147"/>
        <end position="175"/>
    </location>
</feature>
<sequence>MVSSSTLVVFVVASLALVAIPGPNHLYIIARGMAQGRAAGIASALGVEVGTMVHIAAASAGLSYLIARSEVLFTVVKLAGAAYLIHLGVRTLRRRGGEQDAPGAGEERPLRRIFLEGLVVNVLNPKVILFFLAFLPQFVRPEAGAPALQVVVLGTTLLLLGLVSDIVYAVGAGALGARLRARARAGALRTLSGVVYLGLGVATALTGARSA</sequence>
<dbReference type="PIRSF" id="PIRSF006324">
    <property type="entry name" value="LeuE"/>
    <property type="match status" value="1"/>
</dbReference>
<keyword evidence="4 6" id="KW-1133">Transmembrane helix</keyword>
<feature type="transmembrane region" description="Helical" evidence="6">
    <location>
        <begin position="6"/>
        <end position="29"/>
    </location>
</feature>
<organism evidence="7 8">
    <name type="scientific">Thermocatellispora tengchongensis</name>
    <dbReference type="NCBI Taxonomy" id="1073253"/>
    <lineage>
        <taxon>Bacteria</taxon>
        <taxon>Bacillati</taxon>
        <taxon>Actinomycetota</taxon>
        <taxon>Actinomycetes</taxon>
        <taxon>Streptosporangiales</taxon>
        <taxon>Streptosporangiaceae</taxon>
        <taxon>Thermocatellispora</taxon>
    </lineage>
</organism>
<evidence type="ECO:0000256" key="5">
    <source>
        <dbReference type="ARBA" id="ARBA00023136"/>
    </source>
</evidence>
<dbReference type="GO" id="GO:0005886">
    <property type="term" value="C:plasma membrane"/>
    <property type="evidence" value="ECO:0007669"/>
    <property type="project" value="UniProtKB-SubCell"/>
</dbReference>
<protein>
    <submittedName>
        <fullName evidence="7">Threonine/homoserine/homoserine lactone efflux protein</fullName>
    </submittedName>
</protein>
<dbReference type="Proteomes" id="UP000578449">
    <property type="component" value="Unassembled WGS sequence"/>
</dbReference>
<dbReference type="InterPro" id="IPR001123">
    <property type="entry name" value="LeuE-type"/>
</dbReference>
<comment type="caution">
    <text evidence="7">The sequence shown here is derived from an EMBL/GenBank/DDBJ whole genome shotgun (WGS) entry which is preliminary data.</text>
</comment>
<keyword evidence="8" id="KW-1185">Reference proteome</keyword>
<keyword evidence="3 6" id="KW-0812">Transmembrane</keyword>
<dbReference type="RefSeq" id="WP_185051866.1">
    <property type="nucleotide sequence ID" value="NZ_BAABIX010000004.1"/>
</dbReference>
<feature type="transmembrane region" description="Helical" evidence="6">
    <location>
        <begin position="113"/>
        <end position="135"/>
    </location>
</feature>
<evidence type="ECO:0000313" key="8">
    <source>
        <dbReference type="Proteomes" id="UP000578449"/>
    </source>
</evidence>
<proteinExistence type="predicted"/>
<name>A0A840PG53_9ACTN</name>
<dbReference type="AlphaFoldDB" id="A0A840PG53"/>
<accession>A0A840PG53</accession>
<feature type="transmembrane region" description="Helical" evidence="6">
    <location>
        <begin position="187"/>
        <end position="208"/>
    </location>
</feature>
<gene>
    <name evidence="7" type="ORF">HNP84_004749</name>
</gene>
<evidence type="ECO:0000256" key="4">
    <source>
        <dbReference type="ARBA" id="ARBA00022989"/>
    </source>
</evidence>
<feature type="transmembrane region" description="Helical" evidence="6">
    <location>
        <begin position="41"/>
        <end position="66"/>
    </location>
</feature>
<reference evidence="7 8" key="1">
    <citation type="submission" date="2020-08" db="EMBL/GenBank/DDBJ databases">
        <title>Genomic Encyclopedia of Type Strains, Phase IV (KMG-IV): sequencing the most valuable type-strain genomes for metagenomic binning, comparative biology and taxonomic classification.</title>
        <authorList>
            <person name="Goeker M."/>
        </authorList>
    </citation>
    <scope>NUCLEOTIDE SEQUENCE [LARGE SCALE GENOMIC DNA]</scope>
    <source>
        <strain evidence="7 8">DSM 45615</strain>
    </source>
</reference>
<evidence type="ECO:0000256" key="2">
    <source>
        <dbReference type="ARBA" id="ARBA00022475"/>
    </source>
</evidence>
<dbReference type="Pfam" id="PF01810">
    <property type="entry name" value="LysE"/>
    <property type="match status" value="1"/>
</dbReference>
<evidence type="ECO:0000256" key="6">
    <source>
        <dbReference type="SAM" id="Phobius"/>
    </source>
</evidence>
<dbReference type="PANTHER" id="PTHR30086">
    <property type="entry name" value="ARGININE EXPORTER PROTEIN ARGO"/>
    <property type="match status" value="1"/>
</dbReference>
<dbReference type="PANTHER" id="PTHR30086:SF20">
    <property type="entry name" value="ARGININE EXPORTER PROTEIN ARGO-RELATED"/>
    <property type="match status" value="1"/>
</dbReference>
<evidence type="ECO:0000256" key="1">
    <source>
        <dbReference type="ARBA" id="ARBA00004651"/>
    </source>
</evidence>